<dbReference type="PRINTS" id="PR00315">
    <property type="entry name" value="ELONGATNFCT"/>
</dbReference>
<dbReference type="OMA" id="CFAIKGQ"/>
<dbReference type="Pfam" id="PF00009">
    <property type="entry name" value="GTP_EFTU"/>
    <property type="match status" value="1"/>
</dbReference>
<dbReference type="AlphaFoldDB" id="A0A401T6M9"/>
<protein>
    <recommendedName>
        <fullName evidence="5">Selenocysteine-specific elongation factor</fullName>
    </recommendedName>
    <alternativeName>
        <fullName evidence="17">Elongation factor sec</fullName>
    </alternativeName>
    <alternativeName>
        <fullName evidence="16">Eukaryotic elongation factor, selenocysteine-tRNA-specific</fullName>
    </alternativeName>
</protein>
<dbReference type="InterPro" id="IPR009000">
    <property type="entry name" value="Transl_B-barrel_sf"/>
</dbReference>
<dbReference type="CDD" id="cd01889">
    <property type="entry name" value="SelB_euk"/>
    <property type="match status" value="1"/>
</dbReference>
<dbReference type="EMBL" id="BEZZ01001152">
    <property type="protein sequence ID" value="GCC38285.1"/>
    <property type="molecule type" value="Genomic_DNA"/>
</dbReference>
<evidence type="ECO:0000256" key="3">
    <source>
        <dbReference type="ARBA" id="ARBA00004123"/>
    </source>
</evidence>
<gene>
    <name evidence="19" type="ORF">chiPu_0016799</name>
</gene>
<evidence type="ECO:0000256" key="5">
    <source>
        <dbReference type="ARBA" id="ARBA00015953"/>
    </source>
</evidence>
<evidence type="ECO:0000256" key="16">
    <source>
        <dbReference type="ARBA" id="ARBA00076506"/>
    </source>
</evidence>
<comment type="function">
    <text evidence="15">Translation factor required for the incorporation of the rare amino acid selenocysteine encoded by UGA codons. Replaces the eRF1-eRF3-GTP ternary complex for the insertion of selenocysteine directed by the UGA codon. Insertion of selenocysteine at UGA codons is mediated by SECISBP2 and EEFSEC: SECISBP2 (1) specifically binds the SECIS sequence once the 80S ribosome encounters an in-frame UGA codon and (2) contacts the RPS27A/eS31 of the 40S ribosome before ribosome stalling. (3) GTP-bound EEFSEC then delivers selenocysteinyl-tRNA(Sec) to the 80S ribosome and adopts a preaccommodated state conformation. (4) After GTP hydrolysis, EEFSEC dissociates from the assembly, selenocysteinyl-tRNA(Sec) accommodates, and peptide bond synthesis and selenoprotein elongation occur.</text>
</comment>
<keyword evidence="20" id="KW-1185">Reference proteome</keyword>
<evidence type="ECO:0000256" key="14">
    <source>
        <dbReference type="ARBA" id="ARBA00049117"/>
    </source>
</evidence>
<comment type="subcellular location">
    <subcellularLocation>
        <location evidence="4">Cytoplasm</location>
    </subcellularLocation>
    <subcellularLocation>
        <location evidence="3">Nucleus</location>
    </subcellularLocation>
</comment>
<dbReference type="SUPFAM" id="SSF50447">
    <property type="entry name" value="Translation proteins"/>
    <property type="match status" value="1"/>
</dbReference>
<dbReference type="InterPro" id="IPR049393">
    <property type="entry name" value="eEFSec_III"/>
</dbReference>
<evidence type="ECO:0000256" key="4">
    <source>
        <dbReference type="ARBA" id="ARBA00004496"/>
    </source>
</evidence>
<dbReference type="FunFam" id="2.40.30.10:FF:000083">
    <property type="entry name" value="Eukaryotic elongation factor, selenocysteine-tRNA-specific"/>
    <property type="match status" value="1"/>
</dbReference>
<dbReference type="InterPro" id="IPR027417">
    <property type="entry name" value="P-loop_NTPase"/>
</dbReference>
<dbReference type="InterPro" id="IPR049394">
    <property type="entry name" value="eEFSec_C"/>
</dbReference>
<keyword evidence="8" id="KW-0597">Phosphoprotein</keyword>
<dbReference type="Pfam" id="PF21208">
    <property type="entry name" value="euk_SelB_III"/>
    <property type="match status" value="1"/>
</dbReference>
<comment type="catalytic activity">
    <reaction evidence="14">
        <text>GTP + H2O = GDP + phosphate + H(+)</text>
        <dbReference type="Rhea" id="RHEA:19669"/>
        <dbReference type="ChEBI" id="CHEBI:15377"/>
        <dbReference type="ChEBI" id="CHEBI:15378"/>
        <dbReference type="ChEBI" id="CHEBI:37565"/>
        <dbReference type="ChEBI" id="CHEBI:43474"/>
        <dbReference type="ChEBI" id="CHEBI:58189"/>
    </reaction>
    <physiologicalReaction direction="left-to-right" evidence="14">
        <dbReference type="Rhea" id="RHEA:19670"/>
    </physiologicalReaction>
</comment>
<evidence type="ECO:0000256" key="6">
    <source>
        <dbReference type="ARBA" id="ARBA00022481"/>
    </source>
</evidence>
<evidence type="ECO:0000256" key="15">
    <source>
        <dbReference type="ARBA" id="ARBA00054716"/>
    </source>
</evidence>
<reference evidence="19 20" key="1">
    <citation type="journal article" date="2018" name="Nat. Ecol. Evol.">
        <title>Shark genomes provide insights into elasmobranch evolution and the origin of vertebrates.</title>
        <authorList>
            <person name="Hara Y"/>
            <person name="Yamaguchi K"/>
            <person name="Onimaru K"/>
            <person name="Kadota M"/>
            <person name="Koyanagi M"/>
            <person name="Keeley SD"/>
            <person name="Tatsumi K"/>
            <person name="Tanaka K"/>
            <person name="Motone F"/>
            <person name="Kageyama Y"/>
            <person name="Nozu R"/>
            <person name="Adachi N"/>
            <person name="Nishimura O"/>
            <person name="Nakagawa R"/>
            <person name="Tanegashima C"/>
            <person name="Kiyatake I"/>
            <person name="Matsumoto R"/>
            <person name="Murakumo K"/>
            <person name="Nishida K"/>
            <person name="Terakita A"/>
            <person name="Kuratani S"/>
            <person name="Sato K"/>
            <person name="Hyodo S Kuraku.S."/>
        </authorList>
    </citation>
    <scope>NUCLEOTIDE SEQUENCE [LARGE SCALE GENOMIC DNA]</scope>
</reference>
<name>A0A401T6M9_CHIPU</name>
<evidence type="ECO:0000256" key="12">
    <source>
        <dbReference type="ARBA" id="ARBA00023134"/>
    </source>
</evidence>
<evidence type="ECO:0000256" key="1">
    <source>
        <dbReference type="ARBA" id="ARBA00001936"/>
    </source>
</evidence>
<dbReference type="OrthoDB" id="2067at2759"/>
<dbReference type="Pfam" id="PF03144">
    <property type="entry name" value="GTP_EFTU_D2"/>
    <property type="match status" value="1"/>
</dbReference>
<evidence type="ECO:0000313" key="20">
    <source>
        <dbReference type="Proteomes" id="UP000287033"/>
    </source>
</evidence>
<dbReference type="FunFam" id="2.40.30.10:FF:000052">
    <property type="entry name" value="Selenocysteine-specific elongation factor EF-Sec"/>
    <property type="match status" value="1"/>
</dbReference>
<comment type="cofactor">
    <cofactor evidence="2">
        <name>Mg(2+)</name>
        <dbReference type="ChEBI" id="CHEBI:18420"/>
    </cofactor>
</comment>
<evidence type="ECO:0000313" key="19">
    <source>
        <dbReference type="EMBL" id="GCC38285.1"/>
    </source>
</evidence>
<sequence length="539" mass="59381">MHNGRSVEFERPPHGIRFLVTMAAAAASETLNFNVGVLGHIDSGKTSLARALSTTASTAAFDKNPQSRERGITLDLGFSSFCLPLPEHLKPHGDYTRLQVTLVDCPGHASLIRTIIGGSQIIDLMMLVIDVTKGMQTQSAECLVIGEITCPRLVVILNKIDLLPEAKKQVAIDKMTKKMQKTLENTRFNGCPIIPVAAKPGGPDAPETETAQGISELIELLISQTYMPKRDPSGSFLMAVDHCFSIRGQGTVMTGTILSGSVNVNDSVEIPSLKVSRKVKSMQMFRQPVNTAIQGDRVGICVTQFDPKQLERGLVCAPDSLYTLHAAIMSVKKIPYYKGSVHTKAKFHITVGHETVMGKVTFFSPAIEDFDSEPVMDRFDFDREYLYQEEYLSQAKDVDVDKSQADGSKVPRQQWALLEFEKPVTCPRLSLVIGSKLDTDIHANTCRLAFHGVLLEGFEEKNYAEVSLPKLKVYKLKHKEGQVERVSDDYNVIGRSLFKKETNMQLFVGMKVKLSTGEAGVIEGGFGQSGKFKVRIPAN</sequence>
<dbReference type="PANTHER" id="PTHR43721">
    <property type="entry name" value="ELONGATION FACTOR TU-RELATED"/>
    <property type="match status" value="1"/>
</dbReference>
<evidence type="ECO:0000256" key="2">
    <source>
        <dbReference type="ARBA" id="ARBA00001946"/>
    </source>
</evidence>
<dbReference type="GO" id="GO:0003924">
    <property type="term" value="F:GTPase activity"/>
    <property type="evidence" value="ECO:0007669"/>
    <property type="project" value="InterPro"/>
</dbReference>
<dbReference type="PROSITE" id="PS51722">
    <property type="entry name" value="G_TR_2"/>
    <property type="match status" value="1"/>
</dbReference>
<dbReference type="InterPro" id="IPR050055">
    <property type="entry name" value="EF-Tu_GTPase"/>
</dbReference>
<evidence type="ECO:0000256" key="11">
    <source>
        <dbReference type="ARBA" id="ARBA00022917"/>
    </source>
</evidence>
<dbReference type="FunFam" id="3.40.50.300:FF:000900">
    <property type="entry name" value="Eukaryotic elongation factor, selenocysteine-tRNA-specific"/>
    <property type="match status" value="1"/>
</dbReference>
<accession>A0A401T6M9</accession>
<evidence type="ECO:0000256" key="10">
    <source>
        <dbReference type="ARBA" id="ARBA00022801"/>
    </source>
</evidence>
<dbReference type="InterPro" id="IPR000795">
    <property type="entry name" value="T_Tr_GTP-bd_dom"/>
</dbReference>
<dbReference type="Gene3D" id="3.40.50.300">
    <property type="entry name" value="P-loop containing nucleotide triphosphate hydrolases"/>
    <property type="match status" value="1"/>
</dbReference>
<dbReference type="Proteomes" id="UP000287033">
    <property type="component" value="Unassembled WGS sequence"/>
</dbReference>
<proteinExistence type="predicted"/>
<dbReference type="Pfam" id="PF21131">
    <property type="entry name" value="eEFSec_4th"/>
    <property type="match status" value="1"/>
</dbReference>
<dbReference type="GO" id="GO:0003746">
    <property type="term" value="F:translation elongation factor activity"/>
    <property type="evidence" value="ECO:0007669"/>
    <property type="project" value="TreeGrafter"/>
</dbReference>
<keyword evidence="9" id="KW-0547">Nucleotide-binding</keyword>
<dbReference type="CDD" id="cd04094">
    <property type="entry name" value="eSelB_III"/>
    <property type="match status" value="1"/>
</dbReference>
<evidence type="ECO:0000256" key="13">
    <source>
        <dbReference type="ARBA" id="ARBA00023242"/>
    </source>
</evidence>
<evidence type="ECO:0000256" key="7">
    <source>
        <dbReference type="ARBA" id="ARBA00022490"/>
    </source>
</evidence>
<comment type="cofactor">
    <cofactor evidence="1">
        <name>Mn(2+)</name>
        <dbReference type="ChEBI" id="CHEBI:29035"/>
    </cofactor>
</comment>
<dbReference type="PANTHER" id="PTHR43721:SF11">
    <property type="entry name" value="SELENOCYSTEINE-SPECIFIC ELONGATION FACTOR"/>
    <property type="match status" value="1"/>
</dbReference>
<dbReference type="GO" id="GO:0005634">
    <property type="term" value="C:nucleus"/>
    <property type="evidence" value="ECO:0007669"/>
    <property type="project" value="UniProtKB-SubCell"/>
</dbReference>
<evidence type="ECO:0000256" key="17">
    <source>
        <dbReference type="ARBA" id="ARBA00082387"/>
    </source>
</evidence>
<dbReference type="GO" id="GO:0001514">
    <property type="term" value="P:selenocysteine incorporation"/>
    <property type="evidence" value="ECO:0007669"/>
    <property type="project" value="UniProtKB-ARBA"/>
</dbReference>
<keyword evidence="6" id="KW-0488">Methylation</keyword>
<comment type="caution">
    <text evidence="19">The sequence shown here is derived from an EMBL/GenBank/DDBJ whole genome shotgun (WGS) entry which is preliminary data.</text>
</comment>
<dbReference type="Gene3D" id="2.40.30.10">
    <property type="entry name" value="Translation factors"/>
    <property type="match status" value="2"/>
</dbReference>
<keyword evidence="10" id="KW-0378">Hydrolase</keyword>
<dbReference type="InterPro" id="IPR004161">
    <property type="entry name" value="EFTu-like_2"/>
</dbReference>
<evidence type="ECO:0000256" key="8">
    <source>
        <dbReference type="ARBA" id="ARBA00022553"/>
    </source>
</evidence>
<evidence type="ECO:0000259" key="18">
    <source>
        <dbReference type="PROSITE" id="PS51722"/>
    </source>
</evidence>
<dbReference type="GO" id="GO:0005737">
    <property type="term" value="C:cytoplasm"/>
    <property type="evidence" value="ECO:0007669"/>
    <property type="project" value="UniProtKB-SubCell"/>
</dbReference>
<keyword evidence="11" id="KW-0648">Protein biosynthesis</keyword>
<dbReference type="GO" id="GO:0005525">
    <property type="term" value="F:GTP binding"/>
    <property type="evidence" value="ECO:0007669"/>
    <property type="project" value="UniProtKB-KW"/>
</dbReference>
<keyword evidence="7" id="KW-0963">Cytoplasm</keyword>
<feature type="domain" description="Tr-type G" evidence="18">
    <location>
        <begin position="30"/>
        <end position="233"/>
    </location>
</feature>
<dbReference type="CDD" id="cd03696">
    <property type="entry name" value="SelB_II"/>
    <property type="match status" value="1"/>
</dbReference>
<dbReference type="SUPFAM" id="SSF52540">
    <property type="entry name" value="P-loop containing nucleoside triphosphate hydrolases"/>
    <property type="match status" value="1"/>
</dbReference>
<dbReference type="STRING" id="137246.A0A401T6M9"/>
<organism evidence="19 20">
    <name type="scientific">Chiloscyllium punctatum</name>
    <name type="common">Brownbanded bambooshark</name>
    <name type="synonym">Hemiscyllium punctatum</name>
    <dbReference type="NCBI Taxonomy" id="137246"/>
    <lineage>
        <taxon>Eukaryota</taxon>
        <taxon>Metazoa</taxon>
        <taxon>Chordata</taxon>
        <taxon>Craniata</taxon>
        <taxon>Vertebrata</taxon>
        <taxon>Chondrichthyes</taxon>
        <taxon>Elasmobranchii</taxon>
        <taxon>Galeomorphii</taxon>
        <taxon>Galeoidea</taxon>
        <taxon>Orectolobiformes</taxon>
        <taxon>Hemiscylliidae</taxon>
        <taxon>Chiloscyllium</taxon>
    </lineage>
</organism>
<keyword evidence="13" id="KW-0539">Nucleus</keyword>
<evidence type="ECO:0000256" key="9">
    <source>
        <dbReference type="ARBA" id="ARBA00022741"/>
    </source>
</evidence>
<keyword evidence="12" id="KW-0342">GTP-binding</keyword>